<evidence type="ECO:0000313" key="3">
    <source>
        <dbReference type="Proteomes" id="UP001234178"/>
    </source>
</evidence>
<reference evidence="2 3" key="1">
    <citation type="journal article" date="2023" name="Nucleic Acids Res.">
        <title>The hologenome of Daphnia magna reveals possible DNA methylation and microbiome-mediated evolution of the host genome.</title>
        <authorList>
            <person name="Chaturvedi A."/>
            <person name="Li X."/>
            <person name="Dhandapani V."/>
            <person name="Marshall H."/>
            <person name="Kissane S."/>
            <person name="Cuenca-Cambronero M."/>
            <person name="Asole G."/>
            <person name="Calvet F."/>
            <person name="Ruiz-Romero M."/>
            <person name="Marangio P."/>
            <person name="Guigo R."/>
            <person name="Rago D."/>
            <person name="Mirbahai L."/>
            <person name="Eastwood N."/>
            <person name="Colbourne J.K."/>
            <person name="Zhou J."/>
            <person name="Mallon E."/>
            <person name="Orsini L."/>
        </authorList>
    </citation>
    <scope>NUCLEOTIDE SEQUENCE [LARGE SCALE GENOMIC DNA]</scope>
    <source>
        <strain evidence="2">LRV0_1</strain>
    </source>
</reference>
<sequence length="131" mass="15106">MIRLLQTGPINIPLFTTAEREKYLKGTKLIAPVANKPLMRSFDAIIKLRRLAPAGKARKQENERVMDDVESREFSNQVSDMLKLRVFVKVDLQQSSNIEKEKHVWDLKAAREDSNENKNMTRSARRALQAL</sequence>
<proteinExistence type="predicted"/>
<protein>
    <submittedName>
        <fullName evidence="2">Uncharacterized protein</fullName>
    </submittedName>
</protein>
<accession>A0ABQ9ZWS2</accession>
<evidence type="ECO:0000256" key="1">
    <source>
        <dbReference type="SAM" id="MobiDB-lite"/>
    </source>
</evidence>
<name>A0ABQ9ZWS2_9CRUS</name>
<gene>
    <name evidence="2" type="ORF">OUZ56_032308</name>
</gene>
<dbReference type="Proteomes" id="UP001234178">
    <property type="component" value="Unassembled WGS sequence"/>
</dbReference>
<keyword evidence="3" id="KW-1185">Reference proteome</keyword>
<organism evidence="2 3">
    <name type="scientific">Daphnia magna</name>
    <dbReference type="NCBI Taxonomy" id="35525"/>
    <lineage>
        <taxon>Eukaryota</taxon>
        <taxon>Metazoa</taxon>
        <taxon>Ecdysozoa</taxon>
        <taxon>Arthropoda</taxon>
        <taxon>Crustacea</taxon>
        <taxon>Branchiopoda</taxon>
        <taxon>Diplostraca</taxon>
        <taxon>Cladocera</taxon>
        <taxon>Anomopoda</taxon>
        <taxon>Daphniidae</taxon>
        <taxon>Daphnia</taxon>
    </lineage>
</organism>
<feature type="region of interest" description="Disordered" evidence="1">
    <location>
        <begin position="111"/>
        <end position="131"/>
    </location>
</feature>
<dbReference type="EMBL" id="JAOYFB010000005">
    <property type="protein sequence ID" value="KAK4017361.1"/>
    <property type="molecule type" value="Genomic_DNA"/>
</dbReference>
<evidence type="ECO:0000313" key="2">
    <source>
        <dbReference type="EMBL" id="KAK4017361.1"/>
    </source>
</evidence>
<comment type="caution">
    <text evidence="2">The sequence shown here is derived from an EMBL/GenBank/DDBJ whole genome shotgun (WGS) entry which is preliminary data.</text>
</comment>